<gene>
    <name evidence="1" type="ORF">GOP47_0022559</name>
</gene>
<proteinExistence type="predicted"/>
<keyword evidence="2" id="KW-1185">Reference proteome</keyword>
<reference evidence="1" key="1">
    <citation type="submission" date="2021-01" db="EMBL/GenBank/DDBJ databases">
        <title>Adiantum capillus-veneris genome.</title>
        <authorList>
            <person name="Fang Y."/>
            <person name="Liao Q."/>
        </authorList>
    </citation>
    <scope>NUCLEOTIDE SEQUENCE</scope>
    <source>
        <strain evidence="1">H3</strain>
        <tissue evidence="1">Leaf</tissue>
    </source>
</reference>
<sequence length="536" mass="60851">MLLQLLQRIGQAHELLRAWQAVRERASLSTVELGTTIFNVCFFKNKRRLCDCELDCVERVTLWFSLLGHTTCLFPCRYPYFSVNRYVLIYAIVGVSVSCSSHGRAQKTRAISDRHLWCEFYRSRALRMVSDLLVGAKNSQIDGGWGVLGILVLLNSSVRIDPYFIPFEDWHQNLTSLVIALALLPMGGSFFSRSDLITIVQNFCIKRVEVHTLESLASRIQTLCCMEMVEDVMPMLCLAQRGEEHNIAERIQDSIVDKAPNAVYDYNGGNKKTYTEAPVVDNRIGCSNGKASAGLRRVHLEGCYTDLCDERVLSLVAKHANWNPFFICLVSCLCKKTRAISDRHLWREFCRSRVPRMVSDLLVGAKNRKIDGGWRALGKLFLYCDGCYQSALSSNYPMQAVPGHFVRETRFSCTSGRFFLIPKCRSDILYVSDPCEHANSPEDVGLFRGVFRSFDNSETKKLLIIKRVPISEGEYCPYCKVGVWNMKRAQMIPKSASRRLAAYNEKIDYSVCLNGHVIGRCALLHLSKSEESDEDK</sequence>
<dbReference type="Proteomes" id="UP000886520">
    <property type="component" value="Chromosome 22"/>
</dbReference>
<protein>
    <submittedName>
        <fullName evidence="1">Uncharacterized protein</fullName>
    </submittedName>
</protein>
<organism evidence="1 2">
    <name type="scientific">Adiantum capillus-veneris</name>
    <name type="common">Maidenhair fern</name>
    <dbReference type="NCBI Taxonomy" id="13818"/>
    <lineage>
        <taxon>Eukaryota</taxon>
        <taxon>Viridiplantae</taxon>
        <taxon>Streptophyta</taxon>
        <taxon>Embryophyta</taxon>
        <taxon>Tracheophyta</taxon>
        <taxon>Polypodiopsida</taxon>
        <taxon>Polypodiidae</taxon>
        <taxon>Polypodiales</taxon>
        <taxon>Pteridineae</taxon>
        <taxon>Pteridaceae</taxon>
        <taxon>Vittarioideae</taxon>
        <taxon>Adiantum</taxon>
    </lineage>
</organism>
<dbReference type="PANTHER" id="PTHR31348">
    <property type="entry name" value="EID1-LIKE F-BOX PROTEIN 2-RELATED"/>
    <property type="match status" value="1"/>
</dbReference>
<dbReference type="OrthoDB" id="1881056at2759"/>
<dbReference type="EMBL" id="JABFUD020000022">
    <property type="protein sequence ID" value="KAI5062020.1"/>
    <property type="molecule type" value="Genomic_DNA"/>
</dbReference>
<comment type="caution">
    <text evidence="1">The sequence shown here is derived from an EMBL/GenBank/DDBJ whole genome shotgun (WGS) entry which is preliminary data.</text>
</comment>
<name>A0A9D4Z5M3_ADICA</name>
<dbReference type="PANTHER" id="PTHR31348:SF2">
    <property type="entry name" value="EID1-LIKE F-BOX PROTEIN 1"/>
    <property type="match status" value="1"/>
</dbReference>
<dbReference type="AlphaFoldDB" id="A0A9D4Z5M3"/>
<accession>A0A9D4Z5M3</accession>
<evidence type="ECO:0000313" key="2">
    <source>
        <dbReference type="Proteomes" id="UP000886520"/>
    </source>
</evidence>
<evidence type="ECO:0000313" key="1">
    <source>
        <dbReference type="EMBL" id="KAI5062020.1"/>
    </source>
</evidence>
<dbReference type="InterPro" id="IPR040267">
    <property type="entry name" value="EID1-like"/>
</dbReference>